<evidence type="ECO:0000313" key="1">
    <source>
        <dbReference type="EMBL" id="TGO17887.1"/>
    </source>
</evidence>
<comment type="caution">
    <text evidence="1">The sequence shown here is derived from an EMBL/GenBank/DDBJ whole genome shotgun (WGS) entry which is preliminary data.</text>
</comment>
<protein>
    <submittedName>
        <fullName evidence="1">Uncharacterized protein</fullName>
    </submittedName>
</protein>
<dbReference type="Proteomes" id="UP000297777">
    <property type="component" value="Unassembled WGS sequence"/>
</dbReference>
<dbReference type="EMBL" id="PQXH01000014">
    <property type="protein sequence ID" value="TGO17887.1"/>
    <property type="molecule type" value="Genomic_DNA"/>
</dbReference>
<sequence length="106" mass="11551">MNSNVSGGHLSQNNYLLETQYCICVLRESNHQSLPVGLRLATVTTSARCSNTTSTPSFNPSIPLCDFTNASASNPYPKPNPQTTVELISVIYTDYLFYDSAVAVDI</sequence>
<keyword evidence="2" id="KW-1185">Reference proteome</keyword>
<reference evidence="1 2" key="1">
    <citation type="submission" date="2017-12" db="EMBL/GenBank/DDBJ databases">
        <title>Comparative genomics of Botrytis spp.</title>
        <authorList>
            <person name="Valero-Jimenez C.A."/>
            <person name="Tapia P."/>
            <person name="Veloso J."/>
            <person name="Silva-Moreno E."/>
            <person name="Staats M."/>
            <person name="Valdes J.H."/>
            <person name="Van Kan J.A.L."/>
        </authorList>
    </citation>
    <scope>NUCLEOTIDE SEQUENCE [LARGE SCALE GENOMIC DNA]</scope>
    <source>
        <strain evidence="1 2">Bt9001</strain>
    </source>
</reference>
<gene>
    <name evidence="1" type="ORF">BTUL_0014g00830</name>
</gene>
<dbReference type="OrthoDB" id="10392598at2759"/>
<dbReference type="AlphaFoldDB" id="A0A4Z1F993"/>
<name>A0A4Z1F993_9HELO</name>
<organism evidence="1 2">
    <name type="scientific">Botrytis tulipae</name>
    <dbReference type="NCBI Taxonomy" id="87230"/>
    <lineage>
        <taxon>Eukaryota</taxon>
        <taxon>Fungi</taxon>
        <taxon>Dikarya</taxon>
        <taxon>Ascomycota</taxon>
        <taxon>Pezizomycotina</taxon>
        <taxon>Leotiomycetes</taxon>
        <taxon>Helotiales</taxon>
        <taxon>Sclerotiniaceae</taxon>
        <taxon>Botrytis</taxon>
    </lineage>
</organism>
<accession>A0A4Z1F993</accession>
<proteinExistence type="predicted"/>
<evidence type="ECO:0000313" key="2">
    <source>
        <dbReference type="Proteomes" id="UP000297777"/>
    </source>
</evidence>